<dbReference type="Proteomes" id="UP000014629">
    <property type="component" value="Unassembled WGS sequence"/>
</dbReference>
<dbReference type="Gene3D" id="1.10.443.10">
    <property type="entry name" value="Intergrase catalytic core"/>
    <property type="match status" value="1"/>
</dbReference>
<feature type="domain" description="Tyr recombinase" evidence="2">
    <location>
        <begin position="1"/>
        <end position="41"/>
    </location>
</feature>
<dbReference type="AlphaFoldDB" id="S3ZAA3"/>
<dbReference type="InterPro" id="IPR002104">
    <property type="entry name" value="Integrase_catalytic"/>
</dbReference>
<evidence type="ECO:0000313" key="3">
    <source>
        <dbReference type="EMBL" id="EPH40028.1"/>
    </source>
</evidence>
<dbReference type="PROSITE" id="PS51898">
    <property type="entry name" value="TYR_RECOMBINASE"/>
    <property type="match status" value="1"/>
</dbReference>
<gene>
    <name evidence="3" type="ORF">STRAU_6912</name>
</gene>
<comment type="caution">
    <text evidence="3">The sequence shown here is derived from an EMBL/GenBank/DDBJ whole genome shotgun (WGS) entry which is preliminary data.</text>
</comment>
<dbReference type="EMBL" id="AOPZ01000456">
    <property type="protein sequence ID" value="EPH40028.1"/>
    <property type="molecule type" value="Genomic_DNA"/>
</dbReference>
<name>S3ZAA3_9ACTN</name>
<organism evidence="3 4">
    <name type="scientific">Streptomyces aurantiacus JA 4570</name>
    <dbReference type="NCBI Taxonomy" id="1286094"/>
    <lineage>
        <taxon>Bacteria</taxon>
        <taxon>Bacillati</taxon>
        <taxon>Actinomycetota</taxon>
        <taxon>Actinomycetes</taxon>
        <taxon>Kitasatosporales</taxon>
        <taxon>Streptomycetaceae</taxon>
        <taxon>Streptomyces</taxon>
        <taxon>Streptomyces aurantiacus group</taxon>
    </lineage>
</organism>
<keyword evidence="4" id="KW-1185">Reference proteome</keyword>
<dbReference type="PATRIC" id="fig|1286094.4.peg.6832"/>
<evidence type="ECO:0000313" key="4">
    <source>
        <dbReference type="Proteomes" id="UP000014629"/>
    </source>
</evidence>
<evidence type="ECO:0000259" key="2">
    <source>
        <dbReference type="PROSITE" id="PS51898"/>
    </source>
</evidence>
<accession>S3ZAA3</accession>
<dbReference type="GO" id="GO:0006310">
    <property type="term" value="P:DNA recombination"/>
    <property type="evidence" value="ECO:0007669"/>
    <property type="project" value="UniProtKB-KW"/>
</dbReference>
<dbReference type="SUPFAM" id="SSF56349">
    <property type="entry name" value="DNA breaking-rejoining enzymes"/>
    <property type="match status" value="1"/>
</dbReference>
<dbReference type="InterPro" id="IPR011010">
    <property type="entry name" value="DNA_brk_join_enz"/>
</dbReference>
<dbReference type="GO" id="GO:0015074">
    <property type="term" value="P:DNA integration"/>
    <property type="evidence" value="ECO:0007669"/>
    <property type="project" value="InterPro"/>
</dbReference>
<dbReference type="GO" id="GO:0003677">
    <property type="term" value="F:DNA binding"/>
    <property type="evidence" value="ECO:0007669"/>
    <property type="project" value="InterPro"/>
</dbReference>
<evidence type="ECO:0000256" key="1">
    <source>
        <dbReference type="ARBA" id="ARBA00023172"/>
    </source>
</evidence>
<dbReference type="InterPro" id="IPR013762">
    <property type="entry name" value="Integrase-like_cat_sf"/>
</dbReference>
<sequence length="41" mass="4505">MHTLRHFYASVLLEAGKNIKALAEYLGHSAPGPTLRVCTHT</sequence>
<keyword evidence="1" id="KW-0233">DNA recombination</keyword>
<proteinExistence type="predicted"/>
<protein>
    <recommendedName>
        <fullName evidence="2">Tyr recombinase domain-containing protein</fullName>
    </recommendedName>
</protein>
<reference evidence="3 4" key="1">
    <citation type="submission" date="2013-02" db="EMBL/GenBank/DDBJ databases">
        <title>Draft Genome Sequence of Streptomyces aurantiacus, Which Produces Setomimycin.</title>
        <authorList>
            <person name="Gruening B.A."/>
            <person name="Praeg A."/>
            <person name="Erxleben A."/>
            <person name="Guenther S."/>
            <person name="Mueller M."/>
        </authorList>
    </citation>
    <scope>NUCLEOTIDE SEQUENCE [LARGE SCALE GENOMIC DNA]</scope>
    <source>
        <strain evidence="3 4">JA 4570</strain>
    </source>
</reference>